<protein>
    <submittedName>
        <fullName evidence="18">Spike glycoprotein</fullName>
    </submittedName>
</protein>
<dbReference type="Gene3D" id="2.60.40.3130">
    <property type="match status" value="1"/>
</dbReference>
<dbReference type="PROSITE" id="PS51923">
    <property type="entry name" value="COV_S2_HR1"/>
    <property type="match status" value="1"/>
</dbReference>
<dbReference type="GO" id="GO:0039654">
    <property type="term" value="P:fusion of virus membrane with host endosome membrane"/>
    <property type="evidence" value="ECO:0007669"/>
    <property type="project" value="InterPro"/>
</dbReference>
<dbReference type="InterPro" id="IPR043607">
    <property type="entry name" value="CoV_S1_C"/>
</dbReference>
<dbReference type="SUPFAM" id="SSF111474">
    <property type="entry name" value="Coronavirus S2 glycoprotein"/>
    <property type="match status" value="2"/>
</dbReference>
<evidence type="ECO:0000256" key="1">
    <source>
        <dbReference type="ARBA" id="ARBA00022581"/>
    </source>
</evidence>
<keyword evidence="4" id="KW-1161">Viral attachment to host cell</keyword>
<dbReference type="InterPro" id="IPR002552">
    <property type="entry name" value="Spike_S2_CoV"/>
</dbReference>
<keyword evidence="6" id="KW-1043">Host membrane</keyword>
<dbReference type="Pfam" id="PF01601">
    <property type="entry name" value="CoV_S2"/>
    <property type="match status" value="1"/>
</dbReference>
<keyword evidence="8 15" id="KW-1133">Transmembrane helix</keyword>
<keyword evidence="2 15" id="KW-0812">Transmembrane</keyword>
<dbReference type="InterPro" id="IPR044874">
    <property type="entry name" value="Spike_S2_CoV_HR2"/>
</dbReference>
<feature type="domain" description="Coronavirus spike (S) glycoprotein S2 subunit heptad repeat 2 (HR2) region profile" evidence="17">
    <location>
        <begin position="1033"/>
        <end position="1129"/>
    </location>
</feature>
<keyword evidence="5" id="KW-0946">Virion</keyword>
<evidence type="ECO:0000256" key="8">
    <source>
        <dbReference type="ARBA" id="ARBA00022989"/>
    </source>
</evidence>
<keyword evidence="13" id="KW-1160">Virus entry into host cell</keyword>
<dbReference type="InterPro" id="IPR044873">
    <property type="entry name" value="Spike_S2_CoV_HR1"/>
</dbReference>
<evidence type="ECO:0000313" key="18">
    <source>
        <dbReference type="EMBL" id="AFD29201.1"/>
    </source>
</evidence>
<dbReference type="Pfam" id="PF19214">
    <property type="entry name" value="CoV_S2_C"/>
    <property type="match status" value="1"/>
</dbReference>
<dbReference type="GO" id="GO:0019064">
    <property type="term" value="P:fusion of virus membrane with host plasma membrane"/>
    <property type="evidence" value="ECO:0007669"/>
    <property type="project" value="InterPro"/>
</dbReference>
<evidence type="ECO:0000256" key="4">
    <source>
        <dbReference type="ARBA" id="ARBA00022804"/>
    </source>
</evidence>
<evidence type="ECO:0000256" key="5">
    <source>
        <dbReference type="ARBA" id="ARBA00022844"/>
    </source>
</evidence>
<evidence type="ECO:0000256" key="10">
    <source>
        <dbReference type="ARBA" id="ARBA00023054"/>
    </source>
</evidence>
<evidence type="ECO:0000313" key="19">
    <source>
        <dbReference type="Proteomes" id="UP000135406"/>
    </source>
</evidence>
<evidence type="ECO:0000256" key="7">
    <source>
        <dbReference type="ARBA" id="ARBA00022879"/>
    </source>
</evidence>
<dbReference type="Pfam" id="PF19209">
    <property type="entry name" value="CoV_S1_C"/>
    <property type="match status" value="1"/>
</dbReference>
<evidence type="ECO:0000256" key="14">
    <source>
        <dbReference type="SAM" id="Coils"/>
    </source>
</evidence>
<feature type="coiled-coil region" evidence="14">
    <location>
        <begin position="1059"/>
        <end position="1086"/>
    </location>
</feature>
<dbReference type="EMBL" id="JQ065044">
    <property type="protein sequence ID" value="AFD29201.1"/>
    <property type="molecule type" value="Genomic_RNA"/>
</dbReference>
<dbReference type="GO" id="GO:0019031">
    <property type="term" value="C:viral envelope"/>
    <property type="evidence" value="ECO:0007669"/>
    <property type="project" value="UniProtKB-KW"/>
</dbReference>
<dbReference type="OrthoDB" id="538at10239"/>
<dbReference type="InterPro" id="IPR043614">
    <property type="entry name" value="Spike_S2_CoV_C"/>
</dbReference>
<gene>
    <name evidence="18" type="primary">S</name>
</gene>
<name>H9BQZ2_9NIDO</name>
<evidence type="ECO:0000259" key="17">
    <source>
        <dbReference type="PROSITE" id="PS51924"/>
    </source>
</evidence>
<evidence type="ECO:0000259" key="16">
    <source>
        <dbReference type="PROSITE" id="PS51923"/>
    </source>
</evidence>
<keyword evidence="1" id="KW-0945">Host-virus interaction</keyword>
<evidence type="ECO:0000256" key="12">
    <source>
        <dbReference type="ARBA" id="ARBA00023180"/>
    </source>
</evidence>
<dbReference type="PROSITE" id="PS51924">
    <property type="entry name" value="COV_S2_HR2"/>
    <property type="match status" value="1"/>
</dbReference>
<feature type="transmembrane region" description="Helical" evidence="15">
    <location>
        <begin position="1118"/>
        <end position="1140"/>
    </location>
</feature>
<dbReference type="GO" id="GO:0075509">
    <property type="term" value="P:endocytosis involved in viral entry into host cell"/>
    <property type="evidence" value="ECO:0007669"/>
    <property type="project" value="InterPro"/>
</dbReference>
<organism evidence="18 19">
    <name type="scientific">White-eye coronavirus HKU16</name>
    <dbReference type="NCBI Taxonomy" id="1159907"/>
    <lineage>
        <taxon>Viruses</taxon>
        <taxon>Riboviria</taxon>
        <taxon>Orthornavirae</taxon>
        <taxon>Pisuviricota</taxon>
        <taxon>Pisoniviricetes</taxon>
        <taxon>Nidovirales</taxon>
        <taxon>Cornidovirineae</taxon>
        <taxon>Coronaviridae</taxon>
        <taxon>Orthocoronavirinae</taxon>
        <taxon>Deltacoronavirus</taxon>
        <taxon>Buldecovirus</taxon>
        <taxon>Deltacoronavirus zosteropis</taxon>
    </lineage>
</organism>
<dbReference type="GO" id="GO:0044173">
    <property type="term" value="C:host cell endoplasmic reticulum-Golgi intermediate compartment membrane"/>
    <property type="evidence" value="ECO:0007669"/>
    <property type="project" value="UniProtKB-SubCell"/>
</dbReference>
<reference evidence="18 19" key="1">
    <citation type="journal article" date="2012" name="J. Virol.">
        <title>Discovery of seven novel Mammalian and avian coronaviruses in the genus deltacoronavirus supports bat coronaviruses as the gene source of alphacoronavirus and betacoronavirus and avian coronaviruses as the gene source of gammacoronavirus and deltacoronavirus.</title>
        <authorList>
            <person name="Woo P.C."/>
            <person name="Lau S.K."/>
            <person name="Lam C.S."/>
            <person name="Lau C.C."/>
            <person name="Tsang A.K."/>
            <person name="Lau J.H."/>
            <person name="Bai R."/>
            <person name="Teng J.L."/>
            <person name="Tsang C.C."/>
            <person name="Wang M."/>
            <person name="Zheng B.J."/>
            <person name="Chan K.H."/>
            <person name="Yuen K.Y."/>
        </authorList>
    </citation>
    <scope>NUCLEOTIDE SEQUENCE [LARGE SCALE GENOMIC DNA]</scope>
    <source>
        <strain evidence="18">HKU16-6847</strain>
    </source>
</reference>
<keyword evidence="7" id="KW-0261">Viral envelope protein</keyword>
<dbReference type="GO" id="GO:0046813">
    <property type="term" value="P:receptor-mediated virion attachment to host cell"/>
    <property type="evidence" value="ECO:0007669"/>
    <property type="project" value="InterPro"/>
</dbReference>
<dbReference type="SMR" id="H9BQZ2"/>
<dbReference type="KEGG" id="vg:11945622"/>
<accession>H9BQZ2</accession>
<keyword evidence="12" id="KW-0325">Glycoprotein</keyword>
<dbReference type="CDD" id="cd22373">
    <property type="entry name" value="delta-PDCoV-like_Spike_SD1-2_S1-S2_S2"/>
    <property type="match status" value="1"/>
</dbReference>
<keyword evidence="3" id="KW-0732">Signal</keyword>
<keyword evidence="11 15" id="KW-0472">Membrane</keyword>
<dbReference type="Gene3D" id="1.20.5.300">
    <property type="match status" value="2"/>
</dbReference>
<dbReference type="RefSeq" id="YP_005352838.1">
    <property type="nucleotide sequence ID" value="NC_016991.1"/>
</dbReference>
<keyword evidence="9" id="KW-0843">Virulence</keyword>
<dbReference type="GO" id="GO:0055036">
    <property type="term" value="C:virion membrane"/>
    <property type="evidence" value="ECO:0007669"/>
    <property type="project" value="UniProtKB-SubCell"/>
</dbReference>
<dbReference type="GeneID" id="11945622"/>
<dbReference type="InterPro" id="IPR002551">
    <property type="entry name" value="Spike_S1_CoV"/>
</dbReference>
<evidence type="ECO:0000256" key="13">
    <source>
        <dbReference type="ARBA" id="ARBA00023296"/>
    </source>
</evidence>
<evidence type="ECO:0000256" key="11">
    <source>
        <dbReference type="ARBA" id="ARBA00023136"/>
    </source>
</evidence>
<dbReference type="GO" id="GO:0016020">
    <property type="term" value="C:membrane"/>
    <property type="evidence" value="ECO:0007669"/>
    <property type="project" value="InterPro"/>
</dbReference>
<proteinExistence type="predicted"/>
<dbReference type="Proteomes" id="UP000135406">
    <property type="component" value="Segment"/>
</dbReference>
<evidence type="ECO:0000256" key="9">
    <source>
        <dbReference type="ARBA" id="ARBA00023026"/>
    </source>
</evidence>
<dbReference type="InterPro" id="IPR043473">
    <property type="entry name" value="S2_sf_CoV"/>
</dbReference>
<feature type="domain" description="Coronavirus spike (S) glycoprotein S2 subunit heptad repeat 1 (HR1) region profile" evidence="16">
    <location>
        <begin position="771"/>
        <end position="890"/>
    </location>
</feature>
<sequence length="1179" mass="129338">MQRIILISTILYCARALTLADKMLDLLTFPGAHHYFRGDLQTLHSRISAESYSVNPYDQYNYQTDSDYYINKSVHLIAPLTNLTLPISGLHRSMQPLRVGCIFGASNKIDQGFTISGMTYPLAYCVPPFYQVTNVTYDAMRLLFAFADLNSTGDFLRINTKTMGMLNVSCSASPTPLGHQDADRTFYGYNKQLYCYLDTPAGMQYMGPLPANLTEITLFRTGQIYTNGFHLGTIPSELTYVYLDKLAFQNKTVCMMANLTDTLITLNHTVIQQVTYCEKDAVQALACQQSTHQLQDGFYSDPAPAVNNLPKTLVTLPKIAESSTLQINVSATYSYGSASGSIKLSYNGSSNNSHCVQTPYFKLEQNLVCSGGCSVRIETLTCPFDLNAVSNGMSFQQFCVSTVSGQCSMQAIVNTGQPWGYVTSTLYVTYVEGQSFTGTSSDQIEDLTVLHLDQCTSYTIYGVSGTGVITLSDLQLPHGITFRAANGELSAFKNTTTGDVYTIQPCSLPAQLAIIDSTIVGAITSTNESYGFSNTIVTPTFYYSTNATSNCTAPKISYGELGVCADGSIGAVSQLQDSKPSIVPLYTGEIEIPASFKLSVQTEYLQVQTEQVVIDCPKYVCNGNPRCLQLLAQYTSACSNIESALHSSAQLDSREITMMFQTSSQSVELANITNFQGDYNFSMILPTLPGKDRSAIEDLLFDKVVTNGLGTVDQDYKSCSKGIAVADLVCAQYYNGIMVLPGVVDAEKMAMYTGSLTGAMVFGGLTAAAAIPFSTAVQARLNYVALQTNVLQENQKILAESFNQAVGNISLALSNVNTAIQQTSEALLTVSNAINKIQTVVNQQGEALAHLTAQLSQNFQAISTSIQDIYNRLDQIQADQQVDRLITGRLAALNAYVTQLLNKLSQVRQSRILAEQKINECVKSQSSRYGFCGNGTHLFSLTQAAPNGIFFMHAVLVPQTFQPVVAYAGICVDGYGYSLQPQLVLYNLNDSYRITPRNMFEPRTPTQSVFIPLTTCSVDFVNVTANNVSIIIPDYVDVNKTVSDIINGLPNYSYPELSLDRFNHTILNLSQEIEDLQIRSQNLSATAELLQQYIDNLNNTLVDLEWLNRVETYLKWPWYIWLLIFLAIAAFATILVTIFLCTGCCGGCFGCCGGCFGLFSKKRRLSSEPTPVSFKLKEW</sequence>
<keyword evidence="19" id="KW-1185">Reference proteome</keyword>
<dbReference type="Pfam" id="PF01600">
    <property type="entry name" value="CoV_S1"/>
    <property type="match status" value="1"/>
</dbReference>
<keyword evidence="10 14" id="KW-0175">Coiled coil</keyword>
<evidence type="ECO:0000256" key="15">
    <source>
        <dbReference type="SAM" id="Phobius"/>
    </source>
</evidence>
<evidence type="ECO:0000256" key="6">
    <source>
        <dbReference type="ARBA" id="ARBA00022870"/>
    </source>
</evidence>
<evidence type="ECO:0000256" key="3">
    <source>
        <dbReference type="ARBA" id="ARBA00022729"/>
    </source>
</evidence>
<evidence type="ECO:0000256" key="2">
    <source>
        <dbReference type="ARBA" id="ARBA00022692"/>
    </source>
</evidence>